<gene>
    <name evidence="2" type="ORF">NCTC10327_00464</name>
</gene>
<comment type="caution">
    <text evidence="2">The sequence shown here is derived from an EMBL/GenBank/DDBJ whole genome shotgun (WGS) entry which is preliminary data.</text>
</comment>
<feature type="transmembrane region" description="Helical" evidence="1">
    <location>
        <begin position="27"/>
        <end position="45"/>
    </location>
</feature>
<protein>
    <submittedName>
        <fullName evidence="2">PrgI family protein</fullName>
    </submittedName>
</protein>
<evidence type="ECO:0000256" key="1">
    <source>
        <dbReference type="SAM" id="Phobius"/>
    </source>
</evidence>
<keyword evidence="1" id="KW-1133">Transmembrane helix</keyword>
<evidence type="ECO:0000313" key="3">
    <source>
        <dbReference type="Proteomes" id="UP000269974"/>
    </source>
</evidence>
<name>A0A7Z8Y7T3_9ACTO</name>
<accession>A0A7Z8Y7T3</accession>
<organism evidence="2 3">
    <name type="scientific">Actinobaculum suis</name>
    <dbReference type="NCBI Taxonomy" id="1657"/>
    <lineage>
        <taxon>Bacteria</taxon>
        <taxon>Bacillati</taxon>
        <taxon>Actinomycetota</taxon>
        <taxon>Actinomycetes</taxon>
        <taxon>Actinomycetales</taxon>
        <taxon>Actinomycetaceae</taxon>
        <taxon>Actinobaculum</taxon>
    </lineage>
</organism>
<keyword evidence="1" id="KW-0812">Transmembrane</keyword>
<keyword evidence="1" id="KW-0472">Membrane</keyword>
<evidence type="ECO:0000313" key="2">
    <source>
        <dbReference type="EMBL" id="VDG75779.1"/>
    </source>
</evidence>
<dbReference type="AlphaFoldDB" id="A0A7Z8Y7T3"/>
<proteinExistence type="predicted"/>
<dbReference type="EMBL" id="UYIO01000001">
    <property type="protein sequence ID" value="VDG75779.1"/>
    <property type="molecule type" value="Genomic_DNA"/>
</dbReference>
<feature type="transmembrane region" description="Helical" evidence="1">
    <location>
        <begin position="51"/>
        <end position="70"/>
    </location>
</feature>
<dbReference type="InterPro" id="IPR024414">
    <property type="entry name" value="Uncharacterised_PrgI"/>
</dbReference>
<dbReference type="Proteomes" id="UP000269974">
    <property type="component" value="Unassembled WGS sequence"/>
</dbReference>
<reference evidence="2 3" key="1">
    <citation type="submission" date="2018-11" db="EMBL/GenBank/DDBJ databases">
        <authorList>
            <consortium name="Pathogen Informatics"/>
        </authorList>
    </citation>
    <scope>NUCLEOTIDE SEQUENCE [LARGE SCALE GENOMIC DNA]</scope>
    <source>
        <strain evidence="2 3">NCTC10327</strain>
    </source>
</reference>
<sequence length="129" mass="14216">MALEVRVFKEFTSYQAKVVAGMSWRQLLVVAVALPVLAGAYWVSFKLGSDDVGVIIVALLAIPAGALGWVRPMGIPFEQYVGFWWAHRQNRSPLVYCEIGGHDDITSRGKEKPPVGRSRKAIAAFERGN</sequence>
<dbReference type="Pfam" id="PF12666">
    <property type="entry name" value="PrgI"/>
    <property type="match status" value="1"/>
</dbReference>
<dbReference type="RefSeq" id="WP_185933716.1">
    <property type="nucleotide sequence ID" value="NZ_UYIO01000001.1"/>
</dbReference>